<name>A0ABQ2PD52_9NEIS</name>
<feature type="transmembrane region" description="Helical" evidence="1">
    <location>
        <begin position="12"/>
        <end position="38"/>
    </location>
</feature>
<gene>
    <name evidence="2" type="ORF">GCM10010970_34350</name>
</gene>
<dbReference type="EMBL" id="BMLX01000006">
    <property type="protein sequence ID" value="GGP23435.1"/>
    <property type="molecule type" value="Genomic_DNA"/>
</dbReference>
<keyword evidence="1" id="KW-1133">Transmembrane helix</keyword>
<evidence type="ECO:0000256" key="1">
    <source>
        <dbReference type="SAM" id="Phobius"/>
    </source>
</evidence>
<accession>A0ABQ2PD52</accession>
<reference evidence="3" key="1">
    <citation type="journal article" date="2019" name="Int. J. Syst. Evol. Microbiol.">
        <title>The Global Catalogue of Microorganisms (GCM) 10K type strain sequencing project: providing services to taxonomists for standard genome sequencing and annotation.</title>
        <authorList>
            <consortium name="The Broad Institute Genomics Platform"/>
            <consortium name="The Broad Institute Genome Sequencing Center for Infectious Disease"/>
            <person name="Wu L."/>
            <person name="Ma J."/>
        </authorList>
    </citation>
    <scope>NUCLEOTIDE SEQUENCE [LARGE SCALE GENOMIC DNA]</scope>
    <source>
        <strain evidence="3">CGMCC 1.8859</strain>
    </source>
</reference>
<keyword evidence="1" id="KW-0472">Membrane</keyword>
<evidence type="ECO:0000313" key="3">
    <source>
        <dbReference type="Proteomes" id="UP000637267"/>
    </source>
</evidence>
<dbReference type="Proteomes" id="UP000637267">
    <property type="component" value="Unassembled WGS sequence"/>
</dbReference>
<organism evidence="2 3">
    <name type="scientific">Silvimonas iriomotensis</name>
    <dbReference type="NCBI Taxonomy" id="449662"/>
    <lineage>
        <taxon>Bacteria</taxon>
        <taxon>Pseudomonadati</taxon>
        <taxon>Pseudomonadota</taxon>
        <taxon>Betaproteobacteria</taxon>
        <taxon>Neisseriales</taxon>
        <taxon>Chitinibacteraceae</taxon>
        <taxon>Silvimonas</taxon>
    </lineage>
</organism>
<proteinExistence type="predicted"/>
<protein>
    <submittedName>
        <fullName evidence="2">Uncharacterized protein</fullName>
    </submittedName>
</protein>
<comment type="caution">
    <text evidence="2">The sequence shown here is derived from an EMBL/GenBank/DDBJ whole genome shotgun (WGS) entry which is preliminary data.</text>
</comment>
<keyword evidence="1" id="KW-0812">Transmembrane</keyword>
<evidence type="ECO:0000313" key="2">
    <source>
        <dbReference type="EMBL" id="GGP23435.1"/>
    </source>
</evidence>
<keyword evidence="3" id="KW-1185">Reference proteome</keyword>
<sequence length="62" mass="6668">MKYRMSTIGLTLMVVAGVFYLFSLVRSAAALMLLGIVVDVLGFFAPPLAADAEDEDDEPTSQ</sequence>